<sequence>MLRLACPALATLLFPVLAHAHAGDHSEGMVATLIHALLEPDHLAAALAVLVLPVAVVVLARKGRRK</sequence>
<evidence type="ECO:0000256" key="1">
    <source>
        <dbReference type="SAM" id="Phobius"/>
    </source>
</evidence>
<name>A0A4S3MRI4_9RHOB</name>
<comment type="caution">
    <text evidence="3">The sequence shown here is derived from an EMBL/GenBank/DDBJ whole genome shotgun (WGS) entry which is preliminary data.</text>
</comment>
<protein>
    <submittedName>
        <fullName evidence="3">Uncharacterized protein</fullName>
    </submittedName>
</protein>
<accession>A0A4S3MRI4</accession>
<proteinExistence type="predicted"/>
<feature type="chain" id="PRO_5020362441" evidence="2">
    <location>
        <begin position="21"/>
        <end position="66"/>
    </location>
</feature>
<keyword evidence="1" id="KW-0472">Membrane</keyword>
<keyword evidence="2" id="KW-0732">Signal</keyword>
<feature type="transmembrane region" description="Helical" evidence="1">
    <location>
        <begin position="42"/>
        <end position="60"/>
    </location>
</feature>
<reference evidence="3 4" key="1">
    <citation type="submission" date="2019-04" db="EMBL/GenBank/DDBJ databases">
        <title>Draft genome sequence of Gemmobacter aestuarii sp. nov.</title>
        <authorList>
            <person name="Hameed A."/>
            <person name="Lin S.-Y."/>
            <person name="Shahina M."/>
            <person name="Lai W.-A."/>
            <person name="Young C.-C."/>
        </authorList>
    </citation>
    <scope>NUCLEOTIDE SEQUENCE [LARGE SCALE GENOMIC DNA]</scope>
    <source>
        <strain evidence="3 4">CC-PW-75</strain>
    </source>
</reference>
<dbReference type="Proteomes" id="UP000309450">
    <property type="component" value="Unassembled WGS sequence"/>
</dbReference>
<organism evidence="3 4">
    <name type="scientific">Aliigemmobacter aestuarii</name>
    <dbReference type="NCBI Taxonomy" id="1445661"/>
    <lineage>
        <taxon>Bacteria</taxon>
        <taxon>Pseudomonadati</taxon>
        <taxon>Pseudomonadota</taxon>
        <taxon>Alphaproteobacteria</taxon>
        <taxon>Rhodobacterales</taxon>
        <taxon>Paracoccaceae</taxon>
        <taxon>Aliigemmobacter</taxon>
    </lineage>
</organism>
<keyword evidence="1" id="KW-1133">Transmembrane helix</keyword>
<evidence type="ECO:0000256" key="2">
    <source>
        <dbReference type="SAM" id="SignalP"/>
    </source>
</evidence>
<keyword evidence="1" id="KW-0812">Transmembrane</keyword>
<feature type="signal peptide" evidence="2">
    <location>
        <begin position="1"/>
        <end position="20"/>
    </location>
</feature>
<dbReference type="EMBL" id="SSND01000001">
    <property type="protein sequence ID" value="THD85098.1"/>
    <property type="molecule type" value="Genomic_DNA"/>
</dbReference>
<dbReference type="RefSeq" id="WP_136393474.1">
    <property type="nucleotide sequence ID" value="NZ_SSND01000001.1"/>
</dbReference>
<dbReference type="OrthoDB" id="9808192at2"/>
<keyword evidence="4" id="KW-1185">Reference proteome</keyword>
<evidence type="ECO:0000313" key="4">
    <source>
        <dbReference type="Proteomes" id="UP000309450"/>
    </source>
</evidence>
<evidence type="ECO:0000313" key="3">
    <source>
        <dbReference type="EMBL" id="THD85098.1"/>
    </source>
</evidence>
<gene>
    <name evidence="3" type="ORF">E7811_05095</name>
</gene>
<dbReference type="AlphaFoldDB" id="A0A4S3MRI4"/>